<evidence type="ECO:0000256" key="7">
    <source>
        <dbReference type="SAM" id="MobiDB-lite"/>
    </source>
</evidence>
<evidence type="ECO:0000256" key="6">
    <source>
        <dbReference type="ARBA" id="ARBA00023136"/>
    </source>
</evidence>
<dbReference type="AlphaFoldDB" id="A0A143HCD3"/>
<dbReference type="PANTHER" id="PTHR34582">
    <property type="entry name" value="UPF0702 TRANSMEMBRANE PROTEIN YCAP"/>
    <property type="match status" value="1"/>
</dbReference>
<dbReference type="InterPro" id="IPR007353">
    <property type="entry name" value="DUF421"/>
</dbReference>
<evidence type="ECO:0000256" key="4">
    <source>
        <dbReference type="ARBA" id="ARBA00022692"/>
    </source>
</evidence>
<keyword evidence="6 8" id="KW-0472">Membrane</keyword>
<dbReference type="STRING" id="241244.ATY39_05350"/>
<dbReference type="KEGG" id="rst:ATY39_05350"/>
<dbReference type="Gene3D" id="3.30.240.20">
    <property type="entry name" value="bsu07140 like domains"/>
    <property type="match status" value="1"/>
</dbReference>
<comment type="subcellular location">
    <subcellularLocation>
        <location evidence="1">Cell membrane</location>
        <topology evidence="1">Multi-pass membrane protein</topology>
    </subcellularLocation>
</comment>
<keyword evidence="4 8" id="KW-0812">Transmembrane</keyword>
<reference evidence="11" key="2">
    <citation type="submission" date="2016-03" db="EMBL/GenBank/DDBJ databases">
        <authorList>
            <person name="Ploux O."/>
        </authorList>
    </citation>
    <scope>NUCLEOTIDE SEQUENCE [LARGE SCALE GENOMIC DNA]</scope>
    <source>
        <strain evidence="11">PP9</strain>
    </source>
</reference>
<dbReference type="GO" id="GO:0005886">
    <property type="term" value="C:plasma membrane"/>
    <property type="evidence" value="ECO:0007669"/>
    <property type="project" value="UniProtKB-SubCell"/>
</dbReference>
<feature type="region of interest" description="Disordered" evidence="7">
    <location>
        <begin position="165"/>
        <end position="198"/>
    </location>
</feature>
<dbReference type="InterPro" id="IPR023090">
    <property type="entry name" value="UPF0702_alpha/beta_dom_sf"/>
</dbReference>
<evidence type="ECO:0000256" key="2">
    <source>
        <dbReference type="ARBA" id="ARBA00006448"/>
    </source>
</evidence>
<dbReference type="EMBL" id="CP014806">
    <property type="protein sequence ID" value="AMW98931.1"/>
    <property type="molecule type" value="Genomic_DNA"/>
</dbReference>
<feature type="domain" description="YetF C-terminal" evidence="9">
    <location>
        <begin position="76"/>
        <end position="145"/>
    </location>
</feature>
<evidence type="ECO:0000256" key="8">
    <source>
        <dbReference type="SAM" id="Phobius"/>
    </source>
</evidence>
<feature type="transmembrane region" description="Helical" evidence="8">
    <location>
        <begin position="53"/>
        <end position="73"/>
    </location>
</feature>
<feature type="compositionally biased region" description="Basic and acidic residues" evidence="7">
    <location>
        <begin position="184"/>
        <end position="198"/>
    </location>
</feature>
<proteinExistence type="inferred from homology"/>
<protein>
    <recommendedName>
        <fullName evidence="9">YetF C-terminal domain-containing protein</fullName>
    </recommendedName>
</protein>
<evidence type="ECO:0000256" key="1">
    <source>
        <dbReference type="ARBA" id="ARBA00004651"/>
    </source>
</evidence>
<gene>
    <name evidence="10" type="ORF">ATY39_05350</name>
</gene>
<dbReference type="RefSeq" id="WP_066786884.1">
    <property type="nucleotide sequence ID" value="NZ_CP014806.1"/>
</dbReference>
<name>A0A143HCD3_9BACL</name>
<keyword evidence="3" id="KW-1003">Cell membrane</keyword>
<feature type="compositionally biased region" description="Low complexity" evidence="7">
    <location>
        <begin position="168"/>
        <end position="179"/>
    </location>
</feature>
<evidence type="ECO:0000256" key="5">
    <source>
        <dbReference type="ARBA" id="ARBA00022989"/>
    </source>
</evidence>
<dbReference type="Pfam" id="PF04239">
    <property type="entry name" value="DUF421"/>
    <property type="match status" value="1"/>
</dbReference>
<dbReference type="PANTHER" id="PTHR34582:SF2">
    <property type="entry name" value="UPF0702 TRANSMEMBRANE PROTEIN YDFR"/>
    <property type="match status" value="1"/>
</dbReference>
<evidence type="ECO:0000256" key="3">
    <source>
        <dbReference type="ARBA" id="ARBA00022475"/>
    </source>
</evidence>
<accession>A0A143HCD3</accession>
<organism evidence="10 11">
    <name type="scientific">Rummeliibacillus stabekisii</name>
    <dbReference type="NCBI Taxonomy" id="241244"/>
    <lineage>
        <taxon>Bacteria</taxon>
        <taxon>Bacillati</taxon>
        <taxon>Bacillota</taxon>
        <taxon>Bacilli</taxon>
        <taxon>Bacillales</taxon>
        <taxon>Caryophanaceae</taxon>
        <taxon>Rummeliibacillus</taxon>
    </lineage>
</organism>
<evidence type="ECO:0000313" key="10">
    <source>
        <dbReference type="EMBL" id="AMW98931.1"/>
    </source>
</evidence>
<sequence>MALILKTLLLILSGVILLRISGRKSISQMNLSTTILMISTGTILVQPIAGQGVTHTIMAVGILVLLVLFLEYLQLKFNAIEKLITGKSKVVIENGKLNIRNIKKVRLTIDQLEMRLRNQGVSRYQDIKTATIEPNGLLGYELMDEAKPLTVGEFKKIMETYQRNISSQTTTDAATQQPTIFDELTEKPKEYDHPDYLQ</sequence>
<reference evidence="10 11" key="1">
    <citation type="journal article" date="2016" name="Genome Announc.">
        <title>Whole-Genome Sequence of Rummeliibacillus stabekisii Strain PP9 Isolated from Antarctic Soil.</title>
        <authorList>
            <person name="da Mota F.F."/>
            <person name="Vollu R.E."/>
            <person name="Jurelevicius D."/>
            <person name="Seldin L."/>
        </authorList>
    </citation>
    <scope>NUCLEOTIDE SEQUENCE [LARGE SCALE GENOMIC DNA]</scope>
    <source>
        <strain evidence="10 11">PP9</strain>
    </source>
</reference>
<keyword evidence="5 8" id="KW-1133">Transmembrane helix</keyword>
<evidence type="ECO:0000259" key="9">
    <source>
        <dbReference type="Pfam" id="PF04239"/>
    </source>
</evidence>
<keyword evidence="11" id="KW-1185">Reference proteome</keyword>
<dbReference type="Proteomes" id="UP000076021">
    <property type="component" value="Chromosome"/>
</dbReference>
<evidence type="ECO:0000313" key="11">
    <source>
        <dbReference type="Proteomes" id="UP000076021"/>
    </source>
</evidence>
<comment type="similarity">
    <text evidence="2">Belongs to the UPF0702 family.</text>
</comment>